<keyword evidence="4 6" id="KW-0378">Hydrolase</keyword>
<dbReference type="GO" id="GO:0009117">
    <property type="term" value="P:nucleotide metabolic process"/>
    <property type="evidence" value="ECO:0007669"/>
    <property type="project" value="UniProtKB-KW"/>
</dbReference>
<evidence type="ECO:0000256" key="5">
    <source>
        <dbReference type="ARBA" id="ARBA00023080"/>
    </source>
</evidence>
<dbReference type="SUPFAM" id="SSF52972">
    <property type="entry name" value="ITPase-like"/>
    <property type="match status" value="1"/>
</dbReference>
<dbReference type="Gene3D" id="3.90.950.10">
    <property type="match status" value="1"/>
</dbReference>
<proteinExistence type="inferred from homology"/>
<comment type="similarity">
    <text evidence="6">Belongs to the Maf family. YhdE subfamily.</text>
</comment>
<dbReference type="EMBL" id="LGAA01000002">
    <property type="protein sequence ID" value="KPD04496.1"/>
    <property type="molecule type" value="Genomic_DNA"/>
</dbReference>
<comment type="catalytic activity">
    <reaction evidence="6">
        <text>UTP + H2O = UMP + diphosphate + H(+)</text>
        <dbReference type="Rhea" id="RHEA:29395"/>
        <dbReference type="ChEBI" id="CHEBI:15377"/>
        <dbReference type="ChEBI" id="CHEBI:15378"/>
        <dbReference type="ChEBI" id="CHEBI:33019"/>
        <dbReference type="ChEBI" id="CHEBI:46398"/>
        <dbReference type="ChEBI" id="CHEBI:57865"/>
        <dbReference type="EC" id="3.6.1.9"/>
    </reaction>
</comment>
<comment type="caution">
    <text evidence="7">The sequence shown here is derived from an EMBL/GenBank/DDBJ whole genome shotgun (WGS) entry which is preliminary data.</text>
</comment>
<dbReference type="GO" id="GO:0036218">
    <property type="term" value="F:dTTP diphosphatase activity"/>
    <property type="evidence" value="ECO:0007669"/>
    <property type="project" value="RHEA"/>
</dbReference>
<dbReference type="RefSeq" id="WP_053906987.1">
    <property type="nucleotide sequence ID" value="NZ_CAWMUS010000002.1"/>
</dbReference>
<gene>
    <name evidence="7" type="ORF">M992_0193</name>
</gene>
<dbReference type="AlphaFoldDB" id="A0A0N0ZAN3"/>
<accession>A0A0N0ZAN3</accession>
<evidence type="ECO:0000256" key="3">
    <source>
        <dbReference type="ARBA" id="ARBA00022490"/>
    </source>
</evidence>
<dbReference type="PANTHER" id="PTHR43213:SF5">
    <property type="entry name" value="BIFUNCTIONAL DTTP_UTP PYROPHOSPHATASE_METHYLTRANSFERASE PROTEIN-RELATED"/>
    <property type="match status" value="1"/>
</dbReference>
<evidence type="ECO:0000313" key="7">
    <source>
        <dbReference type="EMBL" id="KPD04496.1"/>
    </source>
</evidence>
<dbReference type="EC" id="3.6.1.9" evidence="6"/>
<dbReference type="PANTHER" id="PTHR43213">
    <property type="entry name" value="BIFUNCTIONAL DTTP/UTP PYROPHOSPHATASE/METHYLTRANSFERASE PROTEIN-RELATED"/>
    <property type="match status" value="1"/>
</dbReference>
<evidence type="ECO:0000313" key="8">
    <source>
        <dbReference type="Proteomes" id="UP000053226"/>
    </source>
</evidence>
<feature type="site" description="Important for substrate specificity" evidence="6">
    <location>
        <position position="153"/>
    </location>
</feature>
<keyword evidence="8" id="KW-1185">Reference proteome</keyword>
<feature type="active site" description="Proton acceptor" evidence="6">
    <location>
        <position position="70"/>
    </location>
</feature>
<evidence type="ECO:0000256" key="1">
    <source>
        <dbReference type="ARBA" id="ARBA00001968"/>
    </source>
</evidence>
<comment type="function">
    <text evidence="6">Nucleoside triphosphate pyrophosphatase that hydrolyzes dTTP and UTP. May have a dual role in cell division arrest and in preventing the incorporation of modified nucleotides into cellular nucleic acids.</text>
</comment>
<evidence type="ECO:0000256" key="4">
    <source>
        <dbReference type="ARBA" id="ARBA00022801"/>
    </source>
</evidence>
<dbReference type="GO" id="GO:0036221">
    <property type="term" value="F:UTP diphosphatase activity"/>
    <property type="evidence" value="ECO:0007669"/>
    <property type="project" value="RHEA"/>
</dbReference>
<dbReference type="Pfam" id="PF02545">
    <property type="entry name" value="Maf"/>
    <property type="match status" value="1"/>
</dbReference>
<dbReference type="FunFam" id="3.90.950.10:FF:000004">
    <property type="entry name" value="dTTP/UTP pyrophosphatase"/>
    <property type="match status" value="1"/>
</dbReference>
<dbReference type="InterPro" id="IPR029001">
    <property type="entry name" value="ITPase-like_fam"/>
</dbReference>
<name>A0A0N0ZAN3_9GAMM</name>
<organism evidence="7 8">
    <name type="scientific">Moellerella wisconsensis ATCC 35017</name>
    <dbReference type="NCBI Taxonomy" id="1354267"/>
    <lineage>
        <taxon>Bacteria</taxon>
        <taxon>Pseudomonadati</taxon>
        <taxon>Pseudomonadota</taxon>
        <taxon>Gammaproteobacteria</taxon>
        <taxon>Enterobacterales</taxon>
        <taxon>Morganellaceae</taxon>
        <taxon>Moellerella</taxon>
    </lineage>
</organism>
<dbReference type="NCBIfam" id="TIGR00172">
    <property type="entry name" value="maf"/>
    <property type="match status" value="1"/>
</dbReference>
<comment type="cofactor">
    <cofactor evidence="1 6">
        <name>a divalent metal cation</name>
        <dbReference type="ChEBI" id="CHEBI:60240"/>
    </cofactor>
</comment>
<evidence type="ECO:0000256" key="2">
    <source>
        <dbReference type="ARBA" id="ARBA00004496"/>
    </source>
</evidence>
<evidence type="ECO:0000256" key="6">
    <source>
        <dbReference type="HAMAP-Rule" id="MF_00528"/>
    </source>
</evidence>
<keyword evidence="5 6" id="KW-0546">Nucleotide metabolism</keyword>
<comment type="caution">
    <text evidence="6">Lacks conserved residue(s) required for the propagation of feature annotation.</text>
</comment>
<dbReference type="OrthoDB" id="9807767at2"/>
<dbReference type="HAMAP" id="MF_00528">
    <property type="entry name" value="Maf"/>
    <property type="match status" value="1"/>
</dbReference>
<keyword evidence="3 6" id="KW-0963">Cytoplasm</keyword>
<dbReference type="Proteomes" id="UP000053226">
    <property type="component" value="Unassembled WGS sequence"/>
</dbReference>
<dbReference type="CDD" id="cd00555">
    <property type="entry name" value="Maf"/>
    <property type="match status" value="1"/>
</dbReference>
<comment type="subcellular location">
    <subcellularLocation>
        <location evidence="2 6">Cytoplasm</location>
    </subcellularLocation>
</comment>
<dbReference type="GO" id="GO:0005737">
    <property type="term" value="C:cytoplasm"/>
    <property type="evidence" value="ECO:0007669"/>
    <property type="project" value="UniProtKB-SubCell"/>
</dbReference>
<feature type="site" description="Important for substrate specificity" evidence="6">
    <location>
        <position position="12"/>
    </location>
</feature>
<comment type="catalytic activity">
    <reaction evidence="6">
        <text>dTTP + H2O = dTMP + diphosphate + H(+)</text>
        <dbReference type="Rhea" id="RHEA:28534"/>
        <dbReference type="ChEBI" id="CHEBI:15377"/>
        <dbReference type="ChEBI" id="CHEBI:15378"/>
        <dbReference type="ChEBI" id="CHEBI:33019"/>
        <dbReference type="ChEBI" id="CHEBI:37568"/>
        <dbReference type="ChEBI" id="CHEBI:63528"/>
        <dbReference type="EC" id="3.6.1.9"/>
    </reaction>
</comment>
<reference evidence="7 8" key="1">
    <citation type="submission" date="2015-07" db="EMBL/GenBank/DDBJ databases">
        <title>ATOL: Assembling a taxonomically balanced genome-scale reconstruction of the evolutionary history of the Enterobacteriaceae.</title>
        <authorList>
            <person name="Plunkett G.III."/>
            <person name="Neeno-Eckwall E.C."/>
            <person name="Glasner J.D."/>
            <person name="Perna N.T."/>
        </authorList>
    </citation>
    <scope>NUCLEOTIDE SEQUENCE [LARGE SCALE GENOMIC DNA]</scope>
    <source>
        <strain evidence="7 8">ATCC 35017</strain>
    </source>
</reference>
<sequence length="194" mass="21350">MSCIYLASGSPRRRELIGLLNYQCDILRPSVIEEWGFGETPQQYVQRLAIEKSQAGVAIAPYDYPVLGADTIVVLHQNILEKPRDKQHAAEILALLSGQTHQVMTAIAVSNSKQLLSQLIVTDVTFRDLSKLEIQDYIASGEPMDKAGAYGIQGLGGRFVRKINGSYHAVVGLPLVETEELIERFLALIDGKGK</sequence>
<feature type="site" description="Important for substrate specificity" evidence="6">
    <location>
        <position position="71"/>
    </location>
</feature>
<dbReference type="PIRSF" id="PIRSF006305">
    <property type="entry name" value="Maf"/>
    <property type="match status" value="1"/>
</dbReference>
<dbReference type="InterPro" id="IPR003697">
    <property type="entry name" value="Maf-like"/>
</dbReference>
<protein>
    <recommendedName>
        <fullName evidence="6">dTTP/UTP pyrophosphatase</fullName>
        <shortName evidence="6">dTTPase/UTPase</shortName>
        <ecNumber evidence="6">3.6.1.9</ecNumber>
    </recommendedName>
    <alternativeName>
        <fullName evidence="6">Nucleoside triphosphate pyrophosphatase</fullName>
    </alternativeName>
    <alternativeName>
        <fullName evidence="6">Nucleotide pyrophosphatase</fullName>
        <shortName evidence="6">Nucleotide PPase</shortName>
    </alternativeName>
</protein>